<dbReference type="SUPFAM" id="SSF53474">
    <property type="entry name" value="alpha/beta-Hydrolases"/>
    <property type="match status" value="1"/>
</dbReference>
<keyword evidence="3" id="KW-1185">Reference proteome</keyword>
<dbReference type="OrthoDB" id="408631at2759"/>
<accession>A0A4Y8CLG8</accession>
<dbReference type="Proteomes" id="UP000297299">
    <property type="component" value="Unassembled WGS sequence"/>
</dbReference>
<comment type="caution">
    <text evidence="2">The sequence shown here is derived from an EMBL/GenBank/DDBJ whole genome shotgun (WGS) entry which is preliminary data.</text>
</comment>
<evidence type="ECO:0000313" key="3">
    <source>
        <dbReference type="Proteomes" id="UP000297299"/>
    </source>
</evidence>
<gene>
    <name evidence="2" type="ORF">BOTCAL_0500g00030</name>
</gene>
<feature type="domain" description="Carboxylesterase type B" evidence="1">
    <location>
        <begin position="144"/>
        <end position="459"/>
    </location>
</feature>
<protein>
    <recommendedName>
        <fullName evidence="1">Carboxylesterase type B domain-containing protein</fullName>
    </recommendedName>
</protein>
<dbReference type="Pfam" id="PF00135">
    <property type="entry name" value="COesterase"/>
    <property type="match status" value="1"/>
</dbReference>
<dbReference type="InterPro" id="IPR002018">
    <property type="entry name" value="CarbesteraseB"/>
</dbReference>
<name>A0A4Y8CLG8_9HELO</name>
<reference evidence="2 3" key="1">
    <citation type="submission" date="2017-11" db="EMBL/GenBank/DDBJ databases">
        <title>Comparative genomics of Botrytis spp.</title>
        <authorList>
            <person name="Valero-Jimenez C.A."/>
            <person name="Tapia P."/>
            <person name="Veloso J."/>
            <person name="Silva-Moreno E."/>
            <person name="Staats M."/>
            <person name="Valdes J.H."/>
            <person name="Van Kan J.A.L."/>
        </authorList>
    </citation>
    <scope>NUCLEOTIDE SEQUENCE [LARGE SCALE GENOMIC DNA]</scope>
    <source>
        <strain evidence="2 3">MUCL2830</strain>
    </source>
</reference>
<sequence>MLGDAAAFNVLFRQDTQSFNNGVDQNGQAVVALGKYFLALEGMRHEEAQVHADLMIYCDNDASWVQKTGNGETEWKDTENHLSTTKHYCKNAGVSAITYIDYPGQDRPAVQPGTPKINHNPNRATITICNHVFKKVDGQADPRSSDSSGNWAVLDQYAAVKWVHENIAAFGGDPNHISAIGQSFGAAATYHIVNSNMTADLGIVNAISESGVRSPSDPQVGNYECGYLNQTAALTLGSSILAGVNVTSISEGRALDYNTILDYVSDAGLSFGIKPSLDYYAIPEKYIDIIQNGAGNKVPYITGNNADEDGASSQLTATVADYKEWLTQQYGSYASKFLNLYPAANDTQAAESETALIRDQFCVSSWQYMDGFSQSSGVPAYTYFWDYAPPGGSGLSGHASEVVYALGYLFMQTGNAYTAEDYCVSNVTSSYWANFMKTGNPNQGGSYTNGTLPATWTANAATANETFDIGSS</sequence>
<dbReference type="Gene3D" id="3.40.50.1820">
    <property type="entry name" value="alpha/beta hydrolase"/>
    <property type="match status" value="1"/>
</dbReference>
<evidence type="ECO:0000259" key="1">
    <source>
        <dbReference type="Pfam" id="PF00135"/>
    </source>
</evidence>
<dbReference type="EMBL" id="PHWZ01000499">
    <property type="protein sequence ID" value="TEY38094.1"/>
    <property type="molecule type" value="Genomic_DNA"/>
</dbReference>
<proteinExistence type="predicted"/>
<dbReference type="PANTHER" id="PTHR11559">
    <property type="entry name" value="CARBOXYLESTERASE"/>
    <property type="match status" value="1"/>
</dbReference>
<dbReference type="InterPro" id="IPR050309">
    <property type="entry name" value="Type-B_Carboxylest/Lipase"/>
</dbReference>
<evidence type="ECO:0000313" key="2">
    <source>
        <dbReference type="EMBL" id="TEY38094.1"/>
    </source>
</evidence>
<dbReference type="AlphaFoldDB" id="A0A4Y8CLG8"/>
<organism evidence="2 3">
    <name type="scientific">Botryotinia calthae</name>
    <dbReference type="NCBI Taxonomy" id="38488"/>
    <lineage>
        <taxon>Eukaryota</taxon>
        <taxon>Fungi</taxon>
        <taxon>Dikarya</taxon>
        <taxon>Ascomycota</taxon>
        <taxon>Pezizomycotina</taxon>
        <taxon>Leotiomycetes</taxon>
        <taxon>Helotiales</taxon>
        <taxon>Sclerotiniaceae</taxon>
        <taxon>Botryotinia</taxon>
    </lineage>
</organism>
<dbReference type="STRING" id="38488.A0A4Y8CLG8"/>
<dbReference type="InterPro" id="IPR029058">
    <property type="entry name" value="AB_hydrolase_fold"/>
</dbReference>